<dbReference type="EMBL" id="BMGK01000006">
    <property type="protein sequence ID" value="GGD92815.1"/>
    <property type="molecule type" value="Genomic_DNA"/>
</dbReference>
<organism evidence="1 2">
    <name type="scientific">Planktosalinus lacus</name>
    <dbReference type="NCBI Taxonomy" id="1526573"/>
    <lineage>
        <taxon>Bacteria</taxon>
        <taxon>Pseudomonadati</taxon>
        <taxon>Bacteroidota</taxon>
        <taxon>Flavobacteriia</taxon>
        <taxon>Flavobacteriales</taxon>
        <taxon>Flavobacteriaceae</taxon>
        <taxon>Planktosalinus</taxon>
    </lineage>
</organism>
<dbReference type="RefSeq" id="WP_188441307.1">
    <property type="nucleotide sequence ID" value="NZ_BMGK01000006.1"/>
</dbReference>
<proteinExistence type="predicted"/>
<dbReference type="AlphaFoldDB" id="A0A8J2Y8F7"/>
<evidence type="ECO:0000313" key="1">
    <source>
        <dbReference type="EMBL" id="GGD92815.1"/>
    </source>
</evidence>
<dbReference type="Proteomes" id="UP000652231">
    <property type="component" value="Unassembled WGS sequence"/>
</dbReference>
<keyword evidence="2" id="KW-1185">Reference proteome</keyword>
<reference evidence="1" key="2">
    <citation type="submission" date="2020-09" db="EMBL/GenBank/DDBJ databases">
        <authorList>
            <person name="Sun Q."/>
            <person name="Zhou Y."/>
        </authorList>
    </citation>
    <scope>NUCLEOTIDE SEQUENCE</scope>
    <source>
        <strain evidence="1">CGMCC 1.12924</strain>
    </source>
</reference>
<evidence type="ECO:0008006" key="3">
    <source>
        <dbReference type="Google" id="ProtNLM"/>
    </source>
</evidence>
<dbReference type="PROSITE" id="PS51257">
    <property type="entry name" value="PROKAR_LIPOPROTEIN"/>
    <property type="match status" value="1"/>
</dbReference>
<gene>
    <name evidence="1" type="ORF">GCM10011312_15780</name>
</gene>
<evidence type="ECO:0000313" key="2">
    <source>
        <dbReference type="Proteomes" id="UP000652231"/>
    </source>
</evidence>
<reference evidence="1" key="1">
    <citation type="journal article" date="2014" name="Int. J. Syst. Evol. Microbiol.">
        <title>Complete genome sequence of Corynebacterium casei LMG S-19264T (=DSM 44701T), isolated from a smear-ripened cheese.</title>
        <authorList>
            <consortium name="US DOE Joint Genome Institute (JGI-PGF)"/>
            <person name="Walter F."/>
            <person name="Albersmeier A."/>
            <person name="Kalinowski J."/>
            <person name="Ruckert C."/>
        </authorList>
    </citation>
    <scope>NUCLEOTIDE SEQUENCE</scope>
    <source>
        <strain evidence="1">CGMCC 1.12924</strain>
    </source>
</reference>
<name>A0A8J2Y8F7_9FLAO</name>
<accession>A0A8J2Y8F7</accession>
<protein>
    <recommendedName>
        <fullName evidence="3">Lipoprotein</fullName>
    </recommendedName>
</protein>
<comment type="caution">
    <text evidence="1">The sequence shown here is derived from an EMBL/GenBank/DDBJ whole genome shotgun (WGS) entry which is preliminary data.</text>
</comment>
<sequence>MKQFFLALILVLAVSSCDDGDIIVTTFDFEAIELDYCEVIEGYVFYKINNTNLETLSFKLTAQDSILYQEDTLIFTIDGTTNAVNYRTYQNEIPASYFCSSVPPITPEVDRDYVSNQGSATLRTQITDTTYSGVGIEQDTTFVFTTSIILNNIKLESQNEVIIRETIDLGLINN</sequence>